<dbReference type="SUPFAM" id="SSF55486">
    <property type="entry name" value="Metalloproteases ('zincins'), catalytic domain"/>
    <property type="match status" value="1"/>
</dbReference>
<keyword evidence="3" id="KW-1185">Reference proteome</keyword>
<dbReference type="Proteomes" id="UP000248544">
    <property type="component" value="Unassembled WGS sequence"/>
</dbReference>
<gene>
    <name evidence="2" type="ORF">C1I98_05390</name>
</gene>
<dbReference type="InterPro" id="IPR001506">
    <property type="entry name" value="Peptidase_M12A"/>
</dbReference>
<dbReference type="SMART" id="SM00235">
    <property type="entry name" value="ZnMc"/>
    <property type="match status" value="1"/>
</dbReference>
<dbReference type="GO" id="GO:0004222">
    <property type="term" value="F:metalloendopeptidase activity"/>
    <property type="evidence" value="ECO:0007669"/>
    <property type="project" value="InterPro"/>
</dbReference>
<dbReference type="AlphaFoldDB" id="A0A2W2GZZ3"/>
<evidence type="ECO:0000313" key="2">
    <source>
        <dbReference type="EMBL" id="PZG53921.1"/>
    </source>
</evidence>
<accession>A0A2W2GZZ3</accession>
<evidence type="ECO:0000259" key="1">
    <source>
        <dbReference type="SMART" id="SM00235"/>
    </source>
</evidence>
<comment type="caution">
    <text evidence="2">The sequence shown here is derived from an EMBL/GenBank/DDBJ whole genome shotgun (WGS) entry which is preliminary data.</text>
</comment>
<name>A0A2W2GZZ3_9ACTN</name>
<proteinExistence type="predicted"/>
<protein>
    <recommendedName>
        <fullName evidence="1">Peptidase metallopeptidase domain-containing protein</fullName>
    </recommendedName>
</protein>
<dbReference type="GO" id="GO:0008270">
    <property type="term" value="F:zinc ion binding"/>
    <property type="evidence" value="ECO:0007669"/>
    <property type="project" value="InterPro"/>
</dbReference>
<sequence length="362" mass="40701">MTENTVPLCGLPPAPPRILPEGLSRNRLDAIIELGDKWVNGTTLRYYFFDAETDGSKVVLPDGSVEFVTWAGAQEQQDAVRRSFAEWKALGIGLNFTEVRDRNEAEVRIGFMRGDGSWSYVGRDVLGIGTGERTMNFGWDLTAPRARQTALHEIGHTLGMMHEHQNPFAGIVWDEEAVYAELAGAPNFWDRETTFHNIIRKLDRVAGSVWDAKSVMHYPFRPGLIVSPPEFGTSGINPPGTISDLDAAYIREWYPPLDPSDAPTLKPFESRPLALRPGEQADFLIEPDASREYTVRAFGPADMVTVLFEDVEGDLRYLAGDDDAGQARNAELRVRLFKGRRYVLRARLYTSWESNQTAVMYW</sequence>
<dbReference type="Gene3D" id="3.40.390.10">
    <property type="entry name" value="Collagenase (Catalytic Domain)"/>
    <property type="match status" value="1"/>
</dbReference>
<dbReference type="GO" id="GO:0006508">
    <property type="term" value="P:proteolysis"/>
    <property type="evidence" value="ECO:0007669"/>
    <property type="project" value="InterPro"/>
</dbReference>
<dbReference type="InterPro" id="IPR006026">
    <property type="entry name" value="Peptidase_Metallo"/>
</dbReference>
<evidence type="ECO:0000313" key="3">
    <source>
        <dbReference type="Proteomes" id="UP000248544"/>
    </source>
</evidence>
<feature type="domain" description="Peptidase metallopeptidase" evidence="1">
    <location>
        <begin position="34"/>
        <end position="201"/>
    </location>
</feature>
<dbReference type="EMBL" id="POUA01000024">
    <property type="protein sequence ID" value="PZG53921.1"/>
    <property type="molecule type" value="Genomic_DNA"/>
</dbReference>
<dbReference type="RefSeq" id="WP_111165957.1">
    <property type="nucleotide sequence ID" value="NZ_POUA01000024.1"/>
</dbReference>
<organism evidence="2 3">
    <name type="scientific">Spongiactinospora gelatinilytica</name>
    <dbReference type="NCBI Taxonomy" id="2666298"/>
    <lineage>
        <taxon>Bacteria</taxon>
        <taxon>Bacillati</taxon>
        <taxon>Actinomycetota</taxon>
        <taxon>Actinomycetes</taxon>
        <taxon>Streptosporangiales</taxon>
        <taxon>Streptosporangiaceae</taxon>
        <taxon>Spongiactinospora</taxon>
    </lineage>
</organism>
<reference evidence="2 3" key="1">
    <citation type="submission" date="2018-01" db="EMBL/GenBank/DDBJ databases">
        <title>Draft genome sequence of Sphaerisporangium sp. 7K107.</title>
        <authorList>
            <person name="Sahin N."/>
            <person name="Saygin H."/>
            <person name="Ay H."/>
        </authorList>
    </citation>
    <scope>NUCLEOTIDE SEQUENCE [LARGE SCALE GENOMIC DNA]</scope>
    <source>
        <strain evidence="2 3">7K107</strain>
    </source>
</reference>
<dbReference type="Pfam" id="PF01400">
    <property type="entry name" value="Astacin"/>
    <property type="match status" value="1"/>
</dbReference>
<dbReference type="InterPro" id="IPR024079">
    <property type="entry name" value="MetalloPept_cat_dom_sf"/>
</dbReference>